<keyword evidence="3" id="KW-0808">Transferase</keyword>
<dbReference type="SUPFAM" id="SSF158997">
    <property type="entry name" value="Trm112p-like"/>
    <property type="match status" value="1"/>
</dbReference>
<dbReference type="Pfam" id="PF08241">
    <property type="entry name" value="Methyltransf_11"/>
    <property type="match status" value="1"/>
</dbReference>
<dbReference type="PANTHER" id="PTHR45445:SF2">
    <property type="entry name" value="METHYLTRANSFERASE TYPE 11 DOMAIN-CONTAINING PROTEIN"/>
    <property type="match status" value="1"/>
</dbReference>
<gene>
    <name evidence="2" type="ORF">BECKTUN1418E_GA0071001_100233</name>
    <name evidence="3" type="ORF">BECKTUN1418F_GA0071002_100231</name>
</gene>
<dbReference type="GO" id="GO:0032259">
    <property type="term" value="P:methylation"/>
    <property type="evidence" value="ECO:0007669"/>
    <property type="project" value="UniProtKB-KW"/>
</dbReference>
<accession>A0A450ZCG3</accession>
<reference evidence="3" key="1">
    <citation type="submission" date="2019-02" db="EMBL/GenBank/DDBJ databases">
        <authorList>
            <person name="Gruber-Vodicka R. H."/>
            <person name="Seah K. B. B."/>
        </authorList>
    </citation>
    <scope>NUCLEOTIDE SEQUENCE</scope>
    <source>
        <strain evidence="2">BECK_BY2</strain>
        <strain evidence="3">BECK_BY3</strain>
    </source>
</reference>
<dbReference type="Pfam" id="PF03966">
    <property type="entry name" value="Trm112p"/>
    <property type="match status" value="1"/>
</dbReference>
<dbReference type="EMBL" id="CAADFY010000002">
    <property type="protein sequence ID" value="VFK51472.1"/>
    <property type="molecule type" value="Genomic_DNA"/>
</dbReference>
<dbReference type="PANTHER" id="PTHR45445">
    <property type="match status" value="1"/>
</dbReference>
<dbReference type="AlphaFoldDB" id="A0A450ZCG3"/>
<dbReference type="InterPro" id="IPR005651">
    <property type="entry name" value="Trm112-like"/>
</dbReference>
<dbReference type="EMBL" id="CAADFV010000002">
    <property type="protein sequence ID" value="VFK50332.1"/>
    <property type="molecule type" value="Genomic_DNA"/>
</dbReference>
<evidence type="ECO:0000313" key="3">
    <source>
        <dbReference type="EMBL" id="VFK51472.1"/>
    </source>
</evidence>
<proteinExistence type="predicted"/>
<dbReference type="SUPFAM" id="SSF53335">
    <property type="entry name" value="S-adenosyl-L-methionine-dependent methyltransferases"/>
    <property type="match status" value="1"/>
</dbReference>
<keyword evidence="3" id="KW-0489">Methyltransferase</keyword>
<evidence type="ECO:0000313" key="2">
    <source>
        <dbReference type="EMBL" id="VFK50332.1"/>
    </source>
</evidence>
<dbReference type="InterPro" id="IPR013216">
    <property type="entry name" value="Methyltransf_11"/>
</dbReference>
<dbReference type="InterPro" id="IPR029063">
    <property type="entry name" value="SAM-dependent_MTases_sf"/>
</dbReference>
<sequence length="312" mass="35093">MKKQLSELLICPTCLPNEFPLQTEIIEEEIGDIITGALVCPNCGARFPIEDGIAFLDLNWEWNYGVVNKYEMEETVSSYLWSHYGDLLNDENASGAYSTWAAQIRPHAGLSLDVGGAVGRFAFEMSTKCDFVIGIDTSSAFIQTARQLMKARRMTFPLKEEGLLSRDATIVLPEGWKSEKVEFIVGDALALPFRQDAASSFASLNLIDKVPSPLGHLDEMNRVTRDSDAQFLLSDPFSWSEEAADREEWLGGKKTGEFSGKGLDNIVRLLEEEKGRLGLAWRAEERDGVWWKIRTHTNHYELIRSCFVKASR</sequence>
<dbReference type="CDD" id="cd02440">
    <property type="entry name" value="AdoMet_MTases"/>
    <property type="match status" value="1"/>
</dbReference>
<dbReference type="GO" id="GO:0008757">
    <property type="term" value="F:S-adenosylmethionine-dependent methyltransferase activity"/>
    <property type="evidence" value="ECO:0007669"/>
    <property type="project" value="InterPro"/>
</dbReference>
<dbReference type="Gene3D" id="3.40.50.150">
    <property type="entry name" value="Vaccinia Virus protein VP39"/>
    <property type="match status" value="1"/>
</dbReference>
<evidence type="ECO:0000259" key="1">
    <source>
        <dbReference type="Pfam" id="PF08241"/>
    </source>
</evidence>
<dbReference type="Gene3D" id="2.20.25.10">
    <property type="match status" value="1"/>
</dbReference>
<feature type="domain" description="Methyltransferase type 11" evidence="1">
    <location>
        <begin position="112"/>
        <end position="225"/>
    </location>
</feature>
<organism evidence="3">
    <name type="scientific">Candidatus Kentrum sp. TUN</name>
    <dbReference type="NCBI Taxonomy" id="2126343"/>
    <lineage>
        <taxon>Bacteria</taxon>
        <taxon>Pseudomonadati</taxon>
        <taxon>Pseudomonadota</taxon>
        <taxon>Gammaproteobacteria</taxon>
        <taxon>Candidatus Kentrum</taxon>
    </lineage>
</organism>
<protein>
    <submittedName>
        <fullName evidence="3">Methyltransferase domain-containing protein</fullName>
    </submittedName>
</protein>
<name>A0A450ZCG3_9GAMM</name>